<accession>A0A0F3MZY1</accession>
<feature type="transmembrane region" description="Helical" evidence="1">
    <location>
        <begin position="34"/>
        <end position="55"/>
    </location>
</feature>
<proteinExistence type="predicted"/>
<organism evidence="2 3">
    <name type="scientific">Rickettsia amblyommatis str. Ac/Pa</name>
    <dbReference type="NCBI Taxonomy" id="1359164"/>
    <lineage>
        <taxon>Bacteria</taxon>
        <taxon>Pseudomonadati</taxon>
        <taxon>Pseudomonadota</taxon>
        <taxon>Alphaproteobacteria</taxon>
        <taxon>Rickettsiales</taxon>
        <taxon>Rickettsiaceae</taxon>
        <taxon>Rickettsieae</taxon>
        <taxon>Rickettsia</taxon>
        <taxon>spotted fever group</taxon>
    </lineage>
</organism>
<comment type="caution">
    <text evidence="2">The sequence shown here is derived from an EMBL/GenBank/DDBJ whole genome shotgun (WGS) entry which is preliminary data.</text>
</comment>
<name>A0A0F3MZY1_RICAM</name>
<dbReference type="Proteomes" id="UP000033556">
    <property type="component" value="Unassembled WGS sequence"/>
</dbReference>
<keyword evidence="3" id="KW-1185">Reference proteome</keyword>
<keyword evidence="1" id="KW-1133">Transmembrane helix</keyword>
<dbReference type="EMBL" id="LANR01000001">
    <property type="protein sequence ID" value="KJV61328.1"/>
    <property type="molecule type" value="Genomic_DNA"/>
</dbReference>
<keyword evidence="1" id="KW-0472">Membrane</keyword>
<keyword evidence="1" id="KW-0812">Transmembrane</keyword>
<evidence type="ECO:0000313" key="2">
    <source>
        <dbReference type="EMBL" id="KJV61328.1"/>
    </source>
</evidence>
<dbReference type="AlphaFoldDB" id="A0A0F3MZY1"/>
<evidence type="ECO:0000256" key="1">
    <source>
        <dbReference type="SAM" id="Phobius"/>
    </source>
</evidence>
<sequence>MGTTGILTFVSLAPFGFLIPANFCSSCCFRSFSPIFAASLLPLRALFTGFVLRFVTPFEVLRLHNLYQNILRL</sequence>
<protein>
    <submittedName>
        <fullName evidence="2">Putative membrane protein</fullName>
    </submittedName>
</protein>
<reference evidence="2 3" key="1">
    <citation type="submission" date="2015-01" db="EMBL/GenBank/DDBJ databases">
        <title>Genome Sequencing of Rickettsiales.</title>
        <authorList>
            <person name="Daugherty S.C."/>
            <person name="Su Q."/>
            <person name="Abolude K."/>
            <person name="Beier-Sexton M."/>
            <person name="Carlyon J.A."/>
            <person name="Carter R."/>
            <person name="Day N.P."/>
            <person name="Dumler S.J."/>
            <person name="Dyachenko V."/>
            <person name="Godinez A."/>
            <person name="Kurtti T.J."/>
            <person name="Lichay M."/>
            <person name="Mullins K.E."/>
            <person name="Ott S."/>
            <person name="Pappas-Brown V."/>
            <person name="Paris D.H."/>
            <person name="Patel P."/>
            <person name="Richards A.L."/>
            <person name="Sadzewicz L."/>
            <person name="Sears K."/>
            <person name="Seidman D."/>
            <person name="Sengamalay N."/>
            <person name="Stenos J."/>
            <person name="Tallon L.J."/>
            <person name="Vincent G."/>
            <person name="Fraser C.M."/>
            <person name="Munderloh U."/>
            <person name="Dunning-Hotopp J.C."/>
        </authorList>
    </citation>
    <scope>NUCLEOTIDE SEQUENCE [LARGE SCALE GENOMIC DNA]</scope>
    <source>
        <strain evidence="2 3">Ac/Pa</strain>
    </source>
</reference>
<gene>
    <name evidence="2" type="ORF">APHACPA_0333</name>
</gene>
<evidence type="ECO:0000313" key="3">
    <source>
        <dbReference type="Proteomes" id="UP000033556"/>
    </source>
</evidence>
<dbReference type="PATRIC" id="fig|1359164.3.peg.330"/>